<comment type="function">
    <text evidence="7">TFIIA is a component of the transcription machinery of RNA polymerase II and plays an important role in transcriptional activation. TFIIA in a complex with TBP mediates transcriptional activity.</text>
</comment>
<dbReference type="CDD" id="cd10014">
    <property type="entry name" value="TFIIA_gamma_C"/>
    <property type="match status" value="1"/>
</dbReference>
<keyword evidence="13" id="KW-1185">Reference proteome</keyword>
<dbReference type="EMBL" id="ML975166">
    <property type="protein sequence ID" value="KAF1810513.1"/>
    <property type="molecule type" value="Genomic_DNA"/>
</dbReference>
<dbReference type="GeneID" id="54417177"/>
<reference evidence="14" key="3">
    <citation type="submission" date="2025-04" db="UniProtKB">
        <authorList>
            <consortium name="RefSeq"/>
        </authorList>
    </citation>
    <scope>IDENTIFICATION</scope>
    <source>
        <strain evidence="14">CBS 781.70</strain>
    </source>
</reference>
<organism evidence="12">
    <name type="scientific">Eremomyces bilateralis CBS 781.70</name>
    <dbReference type="NCBI Taxonomy" id="1392243"/>
    <lineage>
        <taxon>Eukaryota</taxon>
        <taxon>Fungi</taxon>
        <taxon>Dikarya</taxon>
        <taxon>Ascomycota</taxon>
        <taxon>Pezizomycotina</taxon>
        <taxon>Dothideomycetes</taxon>
        <taxon>Dothideomycetes incertae sedis</taxon>
        <taxon>Eremomycetales</taxon>
        <taxon>Eremomycetaceae</taxon>
        <taxon>Eremomyces</taxon>
    </lineage>
</organism>
<dbReference type="PIRSF" id="PIRSF009415">
    <property type="entry name" value="Hum_TFIIA_gamma"/>
    <property type="match status" value="1"/>
</dbReference>
<reference evidence="12 14" key="1">
    <citation type="submission" date="2020-01" db="EMBL/GenBank/DDBJ databases">
        <authorList>
            <consortium name="DOE Joint Genome Institute"/>
            <person name="Haridas S."/>
            <person name="Albert R."/>
            <person name="Binder M."/>
            <person name="Bloem J."/>
            <person name="Labutti K."/>
            <person name="Salamov A."/>
            <person name="Andreopoulos B."/>
            <person name="Baker S.E."/>
            <person name="Barry K."/>
            <person name="Bills G."/>
            <person name="Bluhm B.H."/>
            <person name="Cannon C."/>
            <person name="Castanera R."/>
            <person name="Culley D.E."/>
            <person name="Daum C."/>
            <person name="Ezra D."/>
            <person name="Gonzalez J.B."/>
            <person name="Henrissat B."/>
            <person name="Kuo A."/>
            <person name="Liang C."/>
            <person name="Lipzen A."/>
            <person name="Lutzoni F."/>
            <person name="Magnuson J."/>
            <person name="Mondo S."/>
            <person name="Nolan M."/>
            <person name="Ohm R."/>
            <person name="Pangilinan J."/>
            <person name="Park H.-J."/>
            <person name="Ramirez L."/>
            <person name="Alfaro M."/>
            <person name="Sun H."/>
            <person name="Tritt A."/>
            <person name="Yoshinaga Y."/>
            <person name="Zwiers L.-H."/>
            <person name="Turgeon B.G."/>
            <person name="Goodwin S.B."/>
            <person name="Spatafora J.W."/>
            <person name="Crous P.W."/>
            <person name="Grigoriev I.V."/>
        </authorList>
    </citation>
    <scope>NUCLEOTIDE SEQUENCE</scope>
    <source>
        <strain evidence="12 14">CBS 781.70</strain>
    </source>
</reference>
<evidence type="ECO:0000259" key="11">
    <source>
        <dbReference type="Pfam" id="PF02751"/>
    </source>
</evidence>
<evidence type="ECO:0000256" key="8">
    <source>
        <dbReference type="ARBA" id="ARBA00063181"/>
    </source>
</evidence>
<keyword evidence="6 9" id="KW-0539">Nucleus</keyword>
<dbReference type="Gene3D" id="2.30.18.10">
    <property type="entry name" value="Transcription factor IIA (TFIIA), beta-barrel domain"/>
    <property type="match status" value="1"/>
</dbReference>
<feature type="domain" description="Transcription initiation factor IIA gamma subunit C-terminal" evidence="11">
    <location>
        <begin position="67"/>
        <end position="108"/>
    </location>
</feature>
<feature type="domain" description="Transcription initiation factor IIA gamma subunit N-terminal" evidence="10">
    <location>
        <begin position="10"/>
        <end position="56"/>
    </location>
</feature>
<dbReference type="GO" id="GO:0003743">
    <property type="term" value="F:translation initiation factor activity"/>
    <property type="evidence" value="ECO:0007669"/>
    <property type="project" value="UniProtKB-KW"/>
</dbReference>
<dbReference type="SUPFAM" id="SSF47396">
    <property type="entry name" value="Transcription factor IIA (TFIIA), alpha-helical domain"/>
    <property type="match status" value="1"/>
</dbReference>
<dbReference type="GO" id="GO:0005672">
    <property type="term" value="C:transcription factor TFIIA complex"/>
    <property type="evidence" value="ECO:0007669"/>
    <property type="project" value="InterPro"/>
</dbReference>
<dbReference type="Pfam" id="PF02268">
    <property type="entry name" value="TFIIA_gamma_N"/>
    <property type="match status" value="1"/>
</dbReference>
<evidence type="ECO:0000256" key="4">
    <source>
        <dbReference type="ARBA" id="ARBA00023015"/>
    </source>
</evidence>
<evidence type="ECO:0000256" key="7">
    <source>
        <dbReference type="ARBA" id="ARBA00024733"/>
    </source>
</evidence>
<dbReference type="Gene3D" id="1.10.287.190">
    <property type="entry name" value="Transcription factor IIA gamma subunit, alpha-helical domain"/>
    <property type="match status" value="1"/>
</dbReference>
<sequence length="114" mass="12947">MAAQPKNENFYELYRVSSIGTTLADTIDDMITLNKLEPQIAMRLLATFDRVIADVLSSQVKSRMSFKGNLDTYRFCDEVWTFVLKDVKFKMDNQSPLEASRIKIVSMNSKPGGT</sequence>
<evidence type="ECO:0000256" key="9">
    <source>
        <dbReference type="PIRNR" id="PIRNR009415"/>
    </source>
</evidence>
<evidence type="ECO:0000313" key="14">
    <source>
        <dbReference type="RefSeq" id="XP_033532144.1"/>
    </source>
</evidence>
<gene>
    <name evidence="12 14" type="ORF">P152DRAFT_401379</name>
</gene>
<reference evidence="14" key="2">
    <citation type="submission" date="2020-04" db="EMBL/GenBank/DDBJ databases">
        <authorList>
            <consortium name="NCBI Genome Project"/>
        </authorList>
    </citation>
    <scope>NUCLEOTIDE SEQUENCE</scope>
    <source>
        <strain evidence="14">CBS 781.70</strain>
    </source>
</reference>
<evidence type="ECO:0000313" key="13">
    <source>
        <dbReference type="Proteomes" id="UP000504638"/>
    </source>
</evidence>
<evidence type="ECO:0000256" key="1">
    <source>
        <dbReference type="ARBA" id="ARBA00004123"/>
    </source>
</evidence>
<dbReference type="OrthoDB" id="586585at2759"/>
<name>A0A6G1FXJ9_9PEZI</name>
<evidence type="ECO:0000256" key="5">
    <source>
        <dbReference type="ARBA" id="ARBA00023163"/>
    </source>
</evidence>
<dbReference type="InterPro" id="IPR003194">
    <property type="entry name" value="TFIIA_gsu"/>
</dbReference>
<dbReference type="FunFam" id="2.30.18.10:FF:000003">
    <property type="entry name" value="Transcription initiation factor IIA subunit 2"/>
    <property type="match status" value="1"/>
</dbReference>
<dbReference type="FunFam" id="1.10.287.190:FF:000001">
    <property type="entry name" value="Transcription initiation factor IIA subunit 2"/>
    <property type="match status" value="1"/>
</dbReference>
<evidence type="ECO:0000256" key="2">
    <source>
        <dbReference type="ARBA" id="ARBA00007675"/>
    </source>
</evidence>
<dbReference type="InterPro" id="IPR015872">
    <property type="entry name" value="TFIIA_gsu_N"/>
</dbReference>
<dbReference type="SUPFAM" id="SSF50784">
    <property type="entry name" value="Transcription factor IIA (TFIIA), beta-barrel domain"/>
    <property type="match status" value="1"/>
</dbReference>
<dbReference type="InterPro" id="IPR009088">
    <property type="entry name" value="TFIIA_b-brl"/>
</dbReference>
<protein>
    <recommendedName>
        <fullName evidence="3 9">Transcription initiation factor IIA subunit 2</fullName>
    </recommendedName>
</protein>
<dbReference type="InterPro" id="IPR009083">
    <property type="entry name" value="TFIIA_a-hlx"/>
</dbReference>
<comment type="subunit">
    <text evidence="8">TFIIA is a heterodimer composed of the large TOA1 and the small TOA2 subunits.</text>
</comment>
<dbReference type="InterPro" id="IPR015871">
    <property type="entry name" value="TFIIA_gsu_C"/>
</dbReference>
<evidence type="ECO:0000256" key="6">
    <source>
        <dbReference type="ARBA" id="ARBA00023242"/>
    </source>
</evidence>
<comment type="subcellular location">
    <subcellularLocation>
        <location evidence="1 9">Nucleus</location>
    </subcellularLocation>
</comment>
<keyword evidence="12" id="KW-0648">Protein biosynthesis</keyword>
<accession>A0A6G1FXJ9</accession>
<keyword evidence="4 9" id="KW-0805">Transcription regulation</keyword>
<dbReference type="PANTHER" id="PTHR10966">
    <property type="entry name" value="TRANSCRIPTION INITIATION FACTOR IIA SUBUNIT 2"/>
    <property type="match status" value="1"/>
</dbReference>
<proteinExistence type="inferred from homology"/>
<keyword evidence="5 9" id="KW-0804">Transcription</keyword>
<comment type="similarity">
    <text evidence="2 9">Belongs to the TFIIA subunit 2 family.</text>
</comment>
<dbReference type="Proteomes" id="UP000504638">
    <property type="component" value="Unplaced"/>
</dbReference>
<evidence type="ECO:0000313" key="12">
    <source>
        <dbReference type="EMBL" id="KAF1810513.1"/>
    </source>
</evidence>
<evidence type="ECO:0000256" key="3">
    <source>
        <dbReference type="ARBA" id="ARBA00019928"/>
    </source>
</evidence>
<evidence type="ECO:0000259" key="10">
    <source>
        <dbReference type="Pfam" id="PF02268"/>
    </source>
</evidence>
<dbReference type="Pfam" id="PF02751">
    <property type="entry name" value="TFIIA_gamma_C"/>
    <property type="match status" value="1"/>
</dbReference>
<dbReference type="AlphaFoldDB" id="A0A6G1FXJ9"/>
<dbReference type="GO" id="GO:0006367">
    <property type="term" value="P:transcription initiation at RNA polymerase II promoter"/>
    <property type="evidence" value="ECO:0007669"/>
    <property type="project" value="InterPro"/>
</dbReference>
<dbReference type="RefSeq" id="XP_033532144.1">
    <property type="nucleotide sequence ID" value="XM_033676607.1"/>
</dbReference>
<keyword evidence="12" id="KW-0396">Initiation factor</keyword>